<feature type="non-terminal residue" evidence="1">
    <location>
        <position position="1"/>
    </location>
</feature>
<name>X1UQT5_9ZZZZ</name>
<gene>
    <name evidence="1" type="ORF">S12H4_59989</name>
</gene>
<accession>X1UQT5</accession>
<comment type="caution">
    <text evidence="1">The sequence shown here is derived from an EMBL/GenBank/DDBJ whole genome shotgun (WGS) entry which is preliminary data.</text>
</comment>
<sequence>RNASSVSASAETIIIDNSTHQVIEWTEIYGFFTPESDYIQALWEDVKPGFFYLLDNTPSLKIDIEVTAGGTKAGNKIGLNFVCINWSPRLSTLEKINVLTSSGFIVASASTIPAASSRELAIEFLLSSDLDETGLELKIGNEFTG</sequence>
<dbReference type="AlphaFoldDB" id="X1UQT5"/>
<organism evidence="1">
    <name type="scientific">marine sediment metagenome</name>
    <dbReference type="NCBI Taxonomy" id="412755"/>
    <lineage>
        <taxon>unclassified sequences</taxon>
        <taxon>metagenomes</taxon>
        <taxon>ecological metagenomes</taxon>
    </lineage>
</organism>
<protein>
    <submittedName>
        <fullName evidence="1">Uncharacterized protein</fullName>
    </submittedName>
</protein>
<evidence type="ECO:0000313" key="1">
    <source>
        <dbReference type="EMBL" id="GAJ19843.1"/>
    </source>
</evidence>
<proteinExistence type="predicted"/>
<reference evidence="1" key="1">
    <citation type="journal article" date="2014" name="Front. Microbiol.">
        <title>High frequency of phylogenetically diverse reductive dehalogenase-homologous genes in deep subseafloor sedimentary metagenomes.</title>
        <authorList>
            <person name="Kawai M."/>
            <person name="Futagami T."/>
            <person name="Toyoda A."/>
            <person name="Takaki Y."/>
            <person name="Nishi S."/>
            <person name="Hori S."/>
            <person name="Arai W."/>
            <person name="Tsubouchi T."/>
            <person name="Morono Y."/>
            <person name="Uchiyama I."/>
            <person name="Ito T."/>
            <person name="Fujiyama A."/>
            <person name="Inagaki F."/>
            <person name="Takami H."/>
        </authorList>
    </citation>
    <scope>NUCLEOTIDE SEQUENCE</scope>
    <source>
        <strain evidence="1">Expedition CK06-06</strain>
    </source>
</reference>
<dbReference type="EMBL" id="BARW01039361">
    <property type="protein sequence ID" value="GAJ19843.1"/>
    <property type="molecule type" value="Genomic_DNA"/>
</dbReference>